<keyword evidence="2" id="KW-1185">Reference proteome</keyword>
<accession>A0A8R1YL26</accession>
<dbReference type="Proteomes" id="UP000005239">
    <property type="component" value="Unassembled WGS sequence"/>
</dbReference>
<evidence type="ECO:0000313" key="1">
    <source>
        <dbReference type="EnsemblMetazoa" id="PPA27299.1"/>
    </source>
</evidence>
<reference evidence="2" key="1">
    <citation type="journal article" date="2008" name="Nat. Genet.">
        <title>The Pristionchus pacificus genome provides a unique perspective on nematode lifestyle and parasitism.</title>
        <authorList>
            <person name="Dieterich C."/>
            <person name="Clifton S.W."/>
            <person name="Schuster L.N."/>
            <person name="Chinwalla A."/>
            <person name="Delehaunty K."/>
            <person name="Dinkelacker I."/>
            <person name="Fulton L."/>
            <person name="Fulton R."/>
            <person name="Godfrey J."/>
            <person name="Minx P."/>
            <person name="Mitreva M."/>
            <person name="Roeseler W."/>
            <person name="Tian H."/>
            <person name="Witte H."/>
            <person name="Yang S.P."/>
            <person name="Wilson R.K."/>
            <person name="Sommer R.J."/>
        </authorList>
    </citation>
    <scope>NUCLEOTIDE SEQUENCE [LARGE SCALE GENOMIC DNA]</scope>
    <source>
        <strain evidence="2">PS312</strain>
    </source>
</reference>
<evidence type="ECO:0000313" key="2">
    <source>
        <dbReference type="Proteomes" id="UP000005239"/>
    </source>
</evidence>
<proteinExistence type="predicted"/>
<gene>
    <name evidence="1" type="primary">WBGene00116853</name>
</gene>
<name>A0A454XXP6_PRIPA</name>
<dbReference type="AlphaFoldDB" id="A0A454XXP6"/>
<dbReference type="EnsemblMetazoa" id="PPA27299.1">
    <property type="protein sequence ID" value="PPA27299.1"/>
    <property type="gene ID" value="WBGene00116853"/>
</dbReference>
<protein>
    <submittedName>
        <fullName evidence="1">Uncharacterized protein</fullName>
    </submittedName>
</protein>
<reference evidence="1" key="2">
    <citation type="submission" date="2022-06" db="UniProtKB">
        <authorList>
            <consortium name="EnsemblMetazoa"/>
        </authorList>
    </citation>
    <scope>IDENTIFICATION</scope>
    <source>
        <strain evidence="1">PS312</strain>
    </source>
</reference>
<accession>A0A454XXP6</accession>
<organism evidence="1 2">
    <name type="scientific">Pristionchus pacificus</name>
    <name type="common">Parasitic nematode worm</name>
    <dbReference type="NCBI Taxonomy" id="54126"/>
    <lineage>
        <taxon>Eukaryota</taxon>
        <taxon>Metazoa</taxon>
        <taxon>Ecdysozoa</taxon>
        <taxon>Nematoda</taxon>
        <taxon>Chromadorea</taxon>
        <taxon>Rhabditida</taxon>
        <taxon>Rhabditina</taxon>
        <taxon>Diplogasteromorpha</taxon>
        <taxon>Diplogasteroidea</taxon>
        <taxon>Neodiplogasteridae</taxon>
        <taxon>Pristionchus</taxon>
    </lineage>
</organism>
<sequence>MTSIPAVGKMDGDEEVGTECFPNPVGYTTAGCAGDVVAYFAEFLANILLLVASSSLAYLLRKLVALYLREQPTFTRQTEGDRAVIYKNKYLKRLKNEGILENPFMDRYEMDQYYEETMRKGASRRPGYYEAKAHHDNLMEMDENLRVHVDKKRHDEQLWLEERRVRKRLKLETNRIQWAQGRSSALARFDRRTYPRFEVDQKEWERLKKDAE</sequence>